<keyword evidence="2 10" id="KW-0813">Transport</keyword>
<comment type="similarity">
    <text evidence="10 12">Belongs to the TonB-dependent receptor family.</text>
</comment>
<dbReference type="Gene3D" id="2.40.170.20">
    <property type="entry name" value="TonB-dependent receptor, beta-barrel domain"/>
    <property type="match status" value="1"/>
</dbReference>
<dbReference type="InterPro" id="IPR037066">
    <property type="entry name" value="Plug_dom_sf"/>
</dbReference>
<keyword evidence="5 13" id="KW-0732">Signal</keyword>
<dbReference type="PROSITE" id="PS52016">
    <property type="entry name" value="TONB_DEPENDENT_REC_3"/>
    <property type="match status" value="1"/>
</dbReference>
<dbReference type="Gene3D" id="2.170.130.10">
    <property type="entry name" value="TonB-dependent receptor, plug domain"/>
    <property type="match status" value="1"/>
</dbReference>
<evidence type="ECO:0000256" key="7">
    <source>
        <dbReference type="ARBA" id="ARBA00023077"/>
    </source>
</evidence>
<evidence type="ECO:0000259" key="15">
    <source>
        <dbReference type="Pfam" id="PF07715"/>
    </source>
</evidence>
<keyword evidence="6" id="KW-0406">Ion transport</keyword>
<feature type="chain" id="PRO_5046208623" evidence="13">
    <location>
        <begin position="26"/>
        <end position="707"/>
    </location>
</feature>
<keyword evidence="7 12" id="KW-0798">TonB box</keyword>
<dbReference type="SUPFAM" id="SSF56935">
    <property type="entry name" value="Porins"/>
    <property type="match status" value="1"/>
</dbReference>
<proteinExistence type="inferred from homology"/>
<evidence type="ECO:0000313" key="17">
    <source>
        <dbReference type="Proteomes" id="UP000595448"/>
    </source>
</evidence>
<evidence type="ECO:0000256" key="13">
    <source>
        <dbReference type="SAM" id="SignalP"/>
    </source>
</evidence>
<dbReference type="InterPro" id="IPR012910">
    <property type="entry name" value="Plug_dom"/>
</dbReference>
<dbReference type="InterPro" id="IPR010917">
    <property type="entry name" value="TonB_rcpt_CS"/>
</dbReference>
<dbReference type="Proteomes" id="UP000595448">
    <property type="component" value="Chromosome"/>
</dbReference>
<evidence type="ECO:0000256" key="1">
    <source>
        <dbReference type="ARBA" id="ARBA00004571"/>
    </source>
</evidence>
<dbReference type="CDD" id="cd01347">
    <property type="entry name" value="ligand_gated_channel"/>
    <property type="match status" value="1"/>
</dbReference>
<protein>
    <submittedName>
        <fullName evidence="16">TonB-dependent receptor</fullName>
    </submittedName>
</protein>
<feature type="domain" description="TonB-dependent receptor-like beta-barrel" evidence="14">
    <location>
        <begin position="240"/>
        <end position="669"/>
    </location>
</feature>
<evidence type="ECO:0000256" key="12">
    <source>
        <dbReference type="RuleBase" id="RU003357"/>
    </source>
</evidence>
<dbReference type="PROSITE" id="PS01156">
    <property type="entry name" value="TONB_DEPENDENT_REC_2"/>
    <property type="match status" value="1"/>
</dbReference>
<evidence type="ECO:0000256" key="10">
    <source>
        <dbReference type="PROSITE-ProRule" id="PRU01360"/>
    </source>
</evidence>
<name>A0ABX7BPP1_9CAUL</name>
<feature type="domain" description="TonB-dependent receptor plug" evidence="15">
    <location>
        <begin position="46"/>
        <end position="158"/>
    </location>
</feature>
<dbReference type="PANTHER" id="PTHR30069:SF53">
    <property type="entry name" value="COLICIN I RECEPTOR-RELATED"/>
    <property type="match status" value="1"/>
</dbReference>
<evidence type="ECO:0000256" key="4">
    <source>
        <dbReference type="ARBA" id="ARBA00022692"/>
    </source>
</evidence>
<dbReference type="Pfam" id="PF07715">
    <property type="entry name" value="Plug"/>
    <property type="match status" value="1"/>
</dbReference>
<evidence type="ECO:0000313" key="16">
    <source>
        <dbReference type="EMBL" id="QQQ19569.1"/>
    </source>
</evidence>
<feature type="short sequence motif" description="TonB C-terminal box" evidence="11">
    <location>
        <begin position="690"/>
        <end position="707"/>
    </location>
</feature>
<feature type="signal peptide" evidence="13">
    <location>
        <begin position="1"/>
        <end position="25"/>
    </location>
</feature>
<dbReference type="EMBL" id="CP067977">
    <property type="protein sequence ID" value="QQQ19569.1"/>
    <property type="molecule type" value="Genomic_DNA"/>
</dbReference>
<dbReference type="InterPro" id="IPR000531">
    <property type="entry name" value="Beta-barrel_TonB"/>
</dbReference>
<keyword evidence="16" id="KW-0675">Receptor</keyword>
<reference evidence="16 17" key="1">
    <citation type="submission" date="2021-01" db="EMBL/GenBank/DDBJ databases">
        <title>Brevundimonas vitis sp. nov., an bacterium isolated from grape (Vitis vinifera).</title>
        <authorList>
            <person name="Jiang L."/>
            <person name="Lee J."/>
        </authorList>
    </citation>
    <scope>NUCLEOTIDE SEQUENCE [LARGE SCALE GENOMIC DNA]</scope>
    <source>
        <strain evidence="16 17">GRTSA-9</strain>
    </source>
</reference>
<keyword evidence="4 10" id="KW-0812">Transmembrane</keyword>
<keyword evidence="9 10" id="KW-0998">Cell outer membrane</keyword>
<evidence type="ECO:0000256" key="2">
    <source>
        <dbReference type="ARBA" id="ARBA00022448"/>
    </source>
</evidence>
<sequence>MSFRSTSLAAVLMLGASALALSAKAQEATRVDDLVVTASGFEQRIEQAPASITLISGQEIRSQRAGSIAEILADIPGVDIGGAVGKTGGLNINIRGLGSDYTLILIDGRRQNTAGSVTPNGFGETSTSFLPPVSAIERIEVVRGPVSTLYGSDAIGGVVNIITKKVGETWQGTVAANATLQSDDEFGNLYGGDVYANGPLVSGLLGLAVRGSYLTREQSSLTFDTVAGTPAPVTGFGRSATESEIWTLGARLSFTPHADHDLWLDLDVARQWYDNANSQLGTSTTAGGYGDALEFNRDQAVLAHDWRLGFGELQNTLSWGRTETIGRIIPNGVPGAGGPRDLETESLILDTKFSSQFGNHTYTLGGQYWDATMTDGVAPAPFEFTQWALFAEDEWRLSDTLALTLGGRYDDHSTFGDHFSPRAYLVWNATPNWTIKGGVSQGFKTPRLEQLAPGINGFGQQGRLPLLGSPGLQPETSTATEVAFFYDNRDDFRASLTLFDNQFEDKIAAGPPLVNCAFGVSAADYAAGNYNQTGCTDVGFFPNAATFGQSVNIDEAVTRGVEVNARWAFADAWSVSGNYTYTDSEQKSGASAGLPLTDTPEHMVNAALNWQATDRLSAWVRGEYRSERYRGAGAARDALGDYKAYEVFHLGGAYDLTDRVTLNAVVYNVFDKDFVSLLPYGTPVLYAPEYTNNQEPRRLWVSVRMDF</sequence>
<accession>A0ABX7BPP1</accession>
<evidence type="ECO:0000256" key="8">
    <source>
        <dbReference type="ARBA" id="ARBA00023136"/>
    </source>
</evidence>
<evidence type="ECO:0000256" key="6">
    <source>
        <dbReference type="ARBA" id="ARBA00023065"/>
    </source>
</evidence>
<evidence type="ECO:0000256" key="5">
    <source>
        <dbReference type="ARBA" id="ARBA00022729"/>
    </source>
</evidence>
<comment type="subcellular location">
    <subcellularLocation>
        <location evidence="1 10">Cell outer membrane</location>
        <topology evidence="1 10">Multi-pass membrane protein</topology>
    </subcellularLocation>
</comment>
<dbReference type="PANTHER" id="PTHR30069">
    <property type="entry name" value="TONB-DEPENDENT OUTER MEMBRANE RECEPTOR"/>
    <property type="match status" value="1"/>
</dbReference>
<keyword evidence="3 10" id="KW-1134">Transmembrane beta strand</keyword>
<dbReference type="InterPro" id="IPR039426">
    <property type="entry name" value="TonB-dep_rcpt-like"/>
</dbReference>
<evidence type="ECO:0000256" key="3">
    <source>
        <dbReference type="ARBA" id="ARBA00022452"/>
    </source>
</evidence>
<evidence type="ECO:0000256" key="9">
    <source>
        <dbReference type="ARBA" id="ARBA00023237"/>
    </source>
</evidence>
<evidence type="ECO:0000256" key="11">
    <source>
        <dbReference type="PROSITE-ProRule" id="PRU10144"/>
    </source>
</evidence>
<keyword evidence="8 10" id="KW-0472">Membrane</keyword>
<organism evidence="16 17">
    <name type="scientific">Brevundimonas vitisensis</name>
    <dbReference type="NCBI Taxonomy" id="2800818"/>
    <lineage>
        <taxon>Bacteria</taxon>
        <taxon>Pseudomonadati</taxon>
        <taxon>Pseudomonadota</taxon>
        <taxon>Alphaproteobacteria</taxon>
        <taxon>Caulobacterales</taxon>
        <taxon>Caulobacteraceae</taxon>
        <taxon>Brevundimonas</taxon>
    </lineage>
</organism>
<gene>
    <name evidence="16" type="ORF">JIP62_05620</name>
</gene>
<dbReference type="RefSeq" id="WP_201103920.1">
    <property type="nucleotide sequence ID" value="NZ_CP067977.1"/>
</dbReference>
<dbReference type="InterPro" id="IPR036942">
    <property type="entry name" value="Beta-barrel_TonB_sf"/>
</dbReference>
<evidence type="ECO:0000259" key="14">
    <source>
        <dbReference type="Pfam" id="PF00593"/>
    </source>
</evidence>
<keyword evidence="17" id="KW-1185">Reference proteome</keyword>
<dbReference type="Pfam" id="PF00593">
    <property type="entry name" value="TonB_dep_Rec_b-barrel"/>
    <property type="match status" value="1"/>
</dbReference>